<dbReference type="EMBL" id="MH025888">
    <property type="protein sequence ID" value="AVP43128.1"/>
    <property type="molecule type" value="Genomic_DNA"/>
</dbReference>
<organism evidence="1 2">
    <name type="scientific">Mycobacterium phage BigMama</name>
    <dbReference type="NCBI Taxonomy" id="2126786"/>
    <lineage>
        <taxon>Viruses</taxon>
        <taxon>Duplodnaviria</taxon>
        <taxon>Heunggongvirae</taxon>
        <taxon>Uroviricota</taxon>
        <taxon>Caudoviricetes</taxon>
        <taxon>Dclasvirinae</taxon>
        <taxon>Plotvirus</taxon>
        <taxon>Plotvirus plot</taxon>
    </lineage>
</organism>
<sequence>MAVAWWAESFSIIQTELNQLVNESVGDQSQYGLATVELQKLRTQMEAIAYDYLVSSATEFKKLSTSASAGQVYFANIQTAVKKLVTQALAGVTAPVTWQGTGPLPTGVGIPAQNNWTAPAGTDVYIAAVMDRSGSFTGATFGGEAGTLMAEVLHNNDASKGRTALWRFAGKGDGTNKTFSITGSGSGWFGVCIFAFSGVVSVGTPVTTYGSSASPSQMVTEPGVQILGRGAGGAGVGTPSAFSGVTNRVNQGINGSSLAVNQVEVPGTTGATTQNYPYGYIFLPLRNT</sequence>
<accession>A0A2P1N576</accession>
<evidence type="ECO:0000313" key="2">
    <source>
        <dbReference type="Proteomes" id="UP000241872"/>
    </source>
</evidence>
<gene>
    <name evidence="1" type="primary">30</name>
    <name evidence="1" type="ORF">PBI_BIGMAMA_30</name>
</gene>
<dbReference type="Proteomes" id="UP000241872">
    <property type="component" value="Segment"/>
</dbReference>
<protein>
    <submittedName>
        <fullName evidence="1">Minor tail protein</fullName>
    </submittedName>
</protein>
<name>A0A2P1N576_9CAUD</name>
<evidence type="ECO:0000313" key="1">
    <source>
        <dbReference type="EMBL" id="AVP43128.1"/>
    </source>
</evidence>
<proteinExistence type="predicted"/>
<reference evidence="2" key="1">
    <citation type="submission" date="2018-03" db="EMBL/GenBank/DDBJ databases">
        <authorList>
            <person name="Robinson P."/>
            <person name="Figel D."/>
            <person name="Zack K.M."/>
            <person name="Garlena R.A."/>
            <person name="Russell D.A."/>
            <person name="Pope W.H."/>
            <person name="Jacobs-Sera D."/>
            <person name="Hatfull G.F."/>
        </authorList>
    </citation>
    <scope>NUCLEOTIDE SEQUENCE [LARGE SCALE GENOMIC DNA]</scope>
</reference>